<proteinExistence type="predicted"/>
<organism evidence="1 2">
    <name type="scientific">Ditylenchus destructor</name>
    <dbReference type="NCBI Taxonomy" id="166010"/>
    <lineage>
        <taxon>Eukaryota</taxon>
        <taxon>Metazoa</taxon>
        <taxon>Ecdysozoa</taxon>
        <taxon>Nematoda</taxon>
        <taxon>Chromadorea</taxon>
        <taxon>Rhabditida</taxon>
        <taxon>Tylenchina</taxon>
        <taxon>Tylenchomorpha</taxon>
        <taxon>Sphaerularioidea</taxon>
        <taxon>Anguinidae</taxon>
        <taxon>Anguininae</taxon>
        <taxon>Ditylenchus</taxon>
    </lineage>
</organism>
<accession>A0AAD4MKR8</accession>
<dbReference type="Proteomes" id="UP001201812">
    <property type="component" value="Unassembled WGS sequence"/>
</dbReference>
<evidence type="ECO:0000313" key="2">
    <source>
        <dbReference type="Proteomes" id="UP001201812"/>
    </source>
</evidence>
<gene>
    <name evidence="1" type="ORF">DdX_17789</name>
</gene>
<dbReference type="EMBL" id="JAKKPZ010000210">
    <property type="protein sequence ID" value="KAI1698624.1"/>
    <property type="molecule type" value="Genomic_DNA"/>
</dbReference>
<comment type="caution">
    <text evidence="1">The sequence shown here is derived from an EMBL/GenBank/DDBJ whole genome shotgun (WGS) entry which is preliminary data.</text>
</comment>
<dbReference type="AlphaFoldDB" id="A0AAD4MKR8"/>
<reference evidence="1" key="1">
    <citation type="submission" date="2022-01" db="EMBL/GenBank/DDBJ databases">
        <title>Genome Sequence Resource for Two Populations of Ditylenchus destructor, the Migratory Endoparasitic Phytonematode.</title>
        <authorList>
            <person name="Zhang H."/>
            <person name="Lin R."/>
            <person name="Xie B."/>
        </authorList>
    </citation>
    <scope>NUCLEOTIDE SEQUENCE</scope>
    <source>
        <strain evidence="1">BazhouSP</strain>
    </source>
</reference>
<sequence length="78" mass="8816">MGFGRFRCCKSTCKNKPGGDVSAGKGTWFEDVNLSVFKIIGICYGFTKQWSYDDCIEEAQLDGENDERSSRSVALWYL</sequence>
<name>A0AAD4MKR8_9BILA</name>
<keyword evidence="2" id="KW-1185">Reference proteome</keyword>
<evidence type="ECO:0000313" key="1">
    <source>
        <dbReference type="EMBL" id="KAI1698624.1"/>
    </source>
</evidence>
<protein>
    <submittedName>
        <fullName evidence="1">Uncharacterized protein</fullName>
    </submittedName>
</protein>